<dbReference type="Pfam" id="PF13412">
    <property type="entry name" value="HTH_24"/>
    <property type="match status" value="1"/>
</dbReference>
<dbReference type="PANTHER" id="PTHR30154">
    <property type="entry name" value="LEUCINE-RESPONSIVE REGULATORY PROTEIN"/>
    <property type="match status" value="1"/>
</dbReference>
<dbReference type="InterPro" id="IPR000485">
    <property type="entry name" value="AsnC-type_HTH_dom"/>
</dbReference>
<dbReference type="Gene3D" id="1.10.10.10">
    <property type="entry name" value="Winged helix-like DNA-binding domain superfamily/Winged helix DNA-binding domain"/>
    <property type="match status" value="2"/>
</dbReference>
<evidence type="ECO:0000256" key="1">
    <source>
        <dbReference type="ARBA" id="ARBA00023015"/>
    </source>
</evidence>
<dbReference type="InterPro" id="IPR036390">
    <property type="entry name" value="WH_DNA-bd_sf"/>
</dbReference>
<dbReference type="PRINTS" id="PR00033">
    <property type="entry name" value="HTHASNC"/>
</dbReference>
<keyword evidence="2" id="KW-0238">DNA-binding</keyword>
<dbReference type="RefSeq" id="WP_189692562.1">
    <property type="nucleotide sequence ID" value="NZ_BNCM01000002.1"/>
</dbReference>
<dbReference type="Proteomes" id="UP000639051">
    <property type="component" value="Unassembled WGS sequence"/>
</dbReference>
<dbReference type="EMBL" id="JAERRC010000024">
    <property type="protein sequence ID" value="MBL0706031.1"/>
    <property type="molecule type" value="Genomic_DNA"/>
</dbReference>
<comment type="caution">
    <text evidence="5">The sequence shown here is derived from an EMBL/GenBank/DDBJ whole genome shotgun (WGS) entry which is preliminary data.</text>
</comment>
<organism evidence="5 6">
    <name type="scientific">Sinomonas cellulolyticus</name>
    <dbReference type="NCBI Taxonomy" id="2801916"/>
    <lineage>
        <taxon>Bacteria</taxon>
        <taxon>Bacillati</taxon>
        <taxon>Actinomycetota</taxon>
        <taxon>Actinomycetes</taxon>
        <taxon>Micrococcales</taxon>
        <taxon>Micrococcaceae</taxon>
        <taxon>Sinomonas</taxon>
    </lineage>
</organism>
<accession>A0ABS1K6W8</accession>
<evidence type="ECO:0000256" key="3">
    <source>
        <dbReference type="ARBA" id="ARBA00023163"/>
    </source>
</evidence>
<protein>
    <submittedName>
        <fullName evidence="5">AsnC family transcriptional regulator</fullName>
    </submittedName>
</protein>
<sequence length="329" mass="34826">MLDDLDRQITAALIRNGRASWRQIAEVLGQQERTVARRGNRLLASGEVRIHALANPSVVGEADAFLLRVSASPAAVRGVAEWLAKREDVLWASALAGASECVAEVFVPVEKIGTLLYRDLAAVEGVDGLALEPLLRYYRTVSGWRPDVLDSAQYQALGVDEDAALASQRRRPDRAVLDESNSALVEVLRGRGRATLEELSAGVGASKATVARRLDALISSGALFIRAVLDPATLGYPVEALLDLACAPESRDAVGAAVAALSTTRWSAARCEGVLVQSAVAGLPELGELVATLSAIDGVASVRFSLYAEIFKRSSTVYAGGVLPPVDEN</sequence>
<dbReference type="SUPFAM" id="SSF46785">
    <property type="entry name" value="Winged helix' DNA-binding domain"/>
    <property type="match status" value="2"/>
</dbReference>
<keyword evidence="6" id="KW-1185">Reference proteome</keyword>
<reference evidence="5 6" key="1">
    <citation type="submission" date="2021-01" db="EMBL/GenBank/DDBJ databases">
        <title>Genome public.</title>
        <authorList>
            <person name="Liu C."/>
            <person name="Sun Q."/>
        </authorList>
    </citation>
    <scope>NUCLEOTIDE SEQUENCE [LARGE SCALE GENOMIC DNA]</scope>
    <source>
        <strain evidence="5 6">JC656</strain>
    </source>
</reference>
<dbReference type="InterPro" id="IPR036388">
    <property type="entry name" value="WH-like_DNA-bd_sf"/>
</dbReference>
<dbReference type="Pfam" id="PF13404">
    <property type="entry name" value="HTH_AsnC-type"/>
    <property type="match status" value="1"/>
</dbReference>
<keyword evidence="1" id="KW-0805">Transcription regulation</keyword>
<proteinExistence type="predicted"/>
<evidence type="ECO:0000313" key="5">
    <source>
        <dbReference type="EMBL" id="MBL0706031.1"/>
    </source>
</evidence>
<evidence type="ECO:0000313" key="6">
    <source>
        <dbReference type="Proteomes" id="UP000639051"/>
    </source>
</evidence>
<name>A0ABS1K6W8_9MICC</name>
<dbReference type="InterPro" id="IPR019888">
    <property type="entry name" value="Tscrpt_reg_AsnC-like"/>
</dbReference>
<evidence type="ECO:0000259" key="4">
    <source>
        <dbReference type="PROSITE" id="PS50956"/>
    </source>
</evidence>
<dbReference type="PROSITE" id="PS50956">
    <property type="entry name" value="HTH_ASNC_2"/>
    <property type="match status" value="1"/>
</dbReference>
<feature type="domain" description="HTH asnC-type" evidence="4">
    <location>
        <begin position="177"/>
        <end position="237"/>
    </location>
</feature>
<evidence type="ECO:0000256" key="2">
    <source>
        <dbReference type="ARBA" id="ARBA00023125"/>
    </source>
</evidence>
<keyword evidence="3" id="KW-0804">Transcription</keyword>
<gene>
    <name evidence="5" type="ORF">JJE72_10990</name>
</gene>
<dbReference type="SMART" id="SM00344">
    <property type="entry name" value="HTH_ASNC"/>
    <property type="match status" value="2"/>
</dbReference>
<dbReference type="PANTHER" id="PTHR30154:SF34">
    <property type="entry name" value="TRANSCRIPTIONAL REGULATOR AZLB"/>
    <property type="match status" value="1"/>
</dbReference>